<dbReference type="GO" id="GO:0004180">
    <property type="term" value="F:carboxypeptidase activity"/>
    <property type="evidence" value="ECO:0007669"/>
    <property type="project" value="UniProtKB-KW"/>
</dbReference>
<dbReference type="InterPro" id="IPR012338">
    <property type="entry name" value="Beta-lactam/transpept-like"/>
</dbReference>
<reference evidence="2 3" key="1">
    <citation type="submission" date="2016-10" db="EMBL/GenBank/DDBJ databases">
        <authorList>
            <person name="de Groot N.N."/>
        </authorList>
    </citation>
    <scope>NUCLEOTIDE SEQUENCE [LARGE SCALE GENOMIC DNA]</scope>
    <source>
        <strain evidence="2 3">CGMCC 1.3430</strain>
    </source>
</reference>
<sequence length="390" mass="43886">MRPLFLLCMLLLVILLAMVKHADAIRYQVAMQLPKVHHCNNEASPALKSLLQQFHQLGLAGGQLSILSVNGPAQHCAFGWQLQGLRLKQVHPDDSFRYASLSKVLTALTTFSLIEQDKIALDTNLLNLLALPGPFLDEQMSFITVQHLLSHRAGFDRLLAGDPMMQSEPWCPLDIDTLQNIALDFPPGKKMVYSNLGYCLLGQGIANLTQQPLKTLIRGTLRLAQYPSIQTIEAGRFHSQEVEYFFEPPDSKTALLQLNSHAMLASGGWGGTTSDLSQLIQQHLPNLYQAELTFSSHKYLQTSEVTEWRRYHGLVFYKHVVSDKTIHYWRDGSLPGVTALTMITTQGDVLVLLANYRPYDWLPFNDRLGHIVSDFLNQSITEHPTIQVNF</sequence>
<evidence type="ECO:0000313" key="3">
    <source>
        <dbReference type="Proteomes" id="UP000198773"/>
    </source>
</evidence>
<name>A0A1H4E6D1_ALKAM</name>
<proteinExistence type="predicted"/>
<keyword evidence="3" id="KW-1185">Reference proteome</keyword>
<keyword evidence="2" id="KW-0645">Protease</keyword>
<dbReference type="PANTHER" id="PTHR46825">
    <property type="entry name" value="D-ALANYL-D-ALANINE-CARBOXYPEPTIDASE/ENDOPEPTIDASE AMPH"/>
    <property type="match status" value="1"/>
</dbReference>
<dbReference type="Pfam" id="PF00144">
    <property type="entry name" value="Beta-lactamase"/>
    <property type="match status" value="1"/>
</dbReference>
<dbReference type="RefSeq" id="WP_091343587.1">
    <property type="nucleotide sequence ID" value="NZ_FNRM01000006.1"/>
</dbReference>
<dbReference type="STRING" id="152573.SAMN04488051_106243"/>
<dbReference type="InterPro" id="IPR050491">
    <property type="entry name" value="AmpC-like"/>
</dbReference>
<gene>
    <name evidence="2" type="ORF">SAMN04488051_106243</name>
</gene>
<evidence type="ECO:0000313" key="2">
    <source>
        <dbReference type="EMBL" id="SEA80615.1"/>
    </source>
</evidence>
<keyword evidence="2" id="KW-0378">Hydrolase</keyword>
<dbReference type="Gene3D" id="3.40.710.10">
    <property type="entry name" value="DD-peptidase/beta-lactamase superfamily"/>
    <property type="match status" value="1"/>
</dbReference>
<organism evidence="2 3">
    <name type="scientific">Alkalimonas amylolytica</name>
    <dbReference type="NCBI Taxonomy" id="152573"/>
    <lineage>
        <taxon>Bacteria</taxon>
        <taxon>Pseudomonadati</taxon>
        <taxon>Pseudomonadota</taxon>
        <taxon>Gammaproteobacteria</taxon>
        <taxon>Alkalimonas</taxon>
    </lineage>
</organism>
<dbReference type="Proteomes" id="UP000198773">
    <property type="component" value="Unassembled WGS sequence"/>
</dbReference>
<dbReference type="EMBL" id="FNRM01000006">
    <property type="protein sequence ID" value="SEA80615.1"/>
    <property type="molecule type" value="Genomic_DNA"/>
</dbReference>
<keyword evidence="2" id="KW-0121">Carboxypeptidase</keyword>
<feature type="domain" description="Beta-lactamase-related" evidence="1">
    <location>
        <begin position="88"/>
        <end position="358"/>
    </location>
</feature>
<dbReference type="OrthoDB" id="9799367at2"/>
<dbReference type="SUPFAM" id="SSF56601">
    <property type="entry name" value="beta-lactamase/transpeptidase-like"/>
    <property type="match status" value="1"/>
</dbReference>
<dbReference type="InterPro" id="IPR001466">
    <property type="entry name" value="Beta-lactam-related"/>
</dbReference>
<dbReference type="AlphaFoldDB" id="A0A1H4E6D1"/>
<dbReference type="PANTHER" id="PTHR46825:SF9">
    <property type="entry name" value="BETA-LACTAMASE-RELATED DOMAIN-CONTAINING PROTEIN"/>
    <property type="match status" value="1"/>
</dbReference>
<protein>
    <submittedName>
        <fullName evidence="2">D-alanyl-D-alanine carboxypeptidase</fullName>
    </submittedName>
</protein>
<accession>A0A1H4E6D1</accession>
<evidence type="ECO:0000259" key="1">
    <source>
        <dbReference type="Pfam" id="PF00144"/>
    </source>
</evidence>